<feature type="region of interest" description="Disordered" evidence="1">
    <location>
        <begin position="613"/>
        <end position="650"/>
    </location>
</feature>
<reference evidence="3" key="1">
    <citation type="submission" date="2022-11" db="EMBL/GenBank/DDBJ databases">
        <authorList>
            <person name="Kikuchi T."/>
        </authorList>
    </citation>
    <scope>NUCLEOTIDE SEQUENCE</scope>
    <source>
        <strain evidence="3">PS1010</strain>
    </source>
</reference>
<evidence type="ECO:0000256" key="1">
    <source>
        <dbReference type="SAM" id="MobiDB-lite"/>
    </source>
</evidence>
<feature type="compositionally biased region" description="Low complexity" evidence="1">
    <location>
        <begin position="1"/>
        <end position="10"/>
    </location>
</feature>
<keyword evidence="2" id="KW-0472">Membrane</keyword>
<dbReference type="EMBL" id="CANHGI010000001">
    <property type="protein sequence ID" value="CAI5440178.1"/>
    <property type="molecule type" value="Genomic_DNA"/>
</dbReference>
<feature type="transmembrane region" description="Helical" evidence="2">
    <location>
        <begin position="27"/>
        <end position="50"/>
    </location>
</feature>
<feature type="compositionally biased region" description="Basic and acidic residues" evidence="1">
    <location>
        <begin position="542"/>
        <end position="563"/>
    </location>
</feature>
<feature type="compositionally biased region" description="Basic and acidic residues" evidence="1">
    <location>
        <begin position="685"/>
        <end position="695"/>
    </location>
</feature>
<organism evidence="3 4">
    <name type="scientific">Caenorhabditis angaria</name>
    <dbReference type="NCBI Taxonomy" id="860376"/>
    <lineage>
        <taxon>Eukaryota</taxon>
        <taxon>Metazoa</taxon>
        <taxon>Ecdysozoa</taxon>
        <taxon>Nematoda</taxon>
        <taxon>Chromadorea</taxon>
        <taxon>Rhabditida</taxon>
        <taxon>Rhabditina</taxon>
        <taxon>Rhabditomorpha</taxon>
        <taxon>Rhabditoidea</taxon>
        <taxon>Rhabditidae</taxon>
        <taxon>Peloderinae</taxon>
        <taxon>Caenorhabditis</taxon>
    </lineage>
</organism>
<feature type="region of interest" description="Disordered" evidence="1">
    <location>
        <begin position="664"/>
        <end position="696"/>
    </location>
</feature>
<feature type="transmembrane region" description="Helical" evidence="2">
    <location>
        <begin position="243"/>
        <end position="270"/>
    </location>
</feature>
<feature type="compositionally biased region" description="Basic and acidic residues" evidence="1">
    <location>
        <begin position="11"/>
        <end position="21"/>
    </location>
</feature>
<feature type="region of interest" description="Disordered" evidence="1">
    <location>
        <begin position="542"/>
        <end position="590"/>
    </location>
</feature>
<evidence type="ECO:0000313" key="3">
    <source>
        <dbReference type="EMBL" id="CAI5440178.1"/>
    </source>
</evidence>
<proteinExistence type="predicted"/>
<dbReference type="Proteomes" id="UP001152747">
    <property type="component" value="Unassembled WGS sequence"/>
</dbReference>
<protein>
    <submittedName>
        <fullName evidence="3">Uncharacterized protein</fullName>
    </submittedName>
</protein>
<accession>A0A9P1I8I0</accession>
<feature type="transmembrane region" description="Helical" evidence="2">
    <location>
        <begin position="511"/>
        <end position="533"/>
    </location>
</feature>
<feature type="transmembrane region" description="Helical" evidence="2">
    <location>
        <begin position="282"/>
        <end position="304"/>
    </location>
</feature>
<feature type="compositionally biased region" description="Basic and acidic residues" evidence="1">
    <location>
        <begin position="621"/>
        <end position="650"/>
    </location>
</feature>
<sequence>MSTTTTATPKTELENPKKEEPTGGKQFIIVGIIVVVLMVIAGASMFTILFTQSKIDEGPKNSIEKQKADTIAAIDEAIKVVEGFPRLLDNSSPEQISPKLFKLIREKLGLANLTESELLEEHRNSGFQEVYIEIKDNAACPRPPPTLILEKVPFIKLLNKAAEGQREKLKKINDPINIYEATFVELLRREFEKSGALSKKILVGYSKSIIKMLKEFKKLTVARYDSIIQSYEKQIAARKIADIGVLVMAITCLSITCILLVTIMILFILYQKQKISFDKLKRYSNILLLVSVIFAISLLIYAVVGSIGISPFGYDCKLKLEEQTSDMKFTNFDGKVIDIGSITSGCKKGESVYSKMAPQLNAQNIRTNLDNLENVVTTFTDKLQFDSPFNSYEISDLSIPVEQQHDELSKYKKKPCMKDVLVYLNDMLNKVEVILKSLEALKQYSKEISDKNLKADFNQFIPASFESLKTVTDNAVNSINDQFDKTDIKCYQEVPGGLCNEYSIYFNNVMIVNWIMFGIIFLIVVLSKLLIWIPKSIIRKKEKMEEKEEKPKNENLPNKEDQKIAPAVVDGPNKDIKEKKEEQGKEEEEKEINELLNIIKTLKLEVANLKESVEGQTPIQERPDQSKPADHDKPANSKNDKSSKSKKELRKTIADLKLEIAYLRSKKTAKKPANSKNGQKSKSKSRSEKTAKSEFAKPPIVIVGGKDVEGKRHLYQFGIPAHLQDTIE</sequence>
<gene>
    <name evidence="3" type="ORF">CAMP_LOCUS2815</name>
</gene>
<dbReference type="AlphaFoldDB" id="A0A9P1I8I0"/>
<feature type="compositionally biased region" description="Basic and acidic residues" evidence="1">
    <location>
        <begin position="572"/>
        <end position="583"/>
    </location>
</feature>
<keyword evidence="2" id="KW-1133">Transmembrane helix</keyword>
<evidence type="ECO:0000256" key="2">
    <source>
        <dbReference type="SAM" id="Phobius"/>
    </source>
</evidence>
<name>A0A9P1I8I0_9PELO</name>
<keyword evidence="4" id="KW-1185">Reference proteome</keyword>
<comment type="caution">
    <text evidence="3">The sequence shown here is derived from an EMBL/GenBank/DDBJ whole genome shotgun (WGS) entry which is preliminary data.</text>
</comment>
<evidence type="ECO:0000313" key="4">
    <source>
        <dbReference type="Proteomes" id="UP001152747"/>
    </source>
</evidence>
<feature type="region of interest" description="Disordered" evidence="1">
    <location>
        <begin position="1"/>
        <end position="21"/>
    </location>
</feature>
<keyword evidence="2" id="KW-0812">Transmembrane</keyword>